<dbReference type="Proteomes" id="UP000230423">
    <property type="component" value="Unassembled WGS sequence"/>
</dbReference>
<accession>A0A2G9UII6</accession>
<dbReference type="AlphaFoldDB" id="A0A2G9UII6"/>
<evidence type="ECO:0000313" key="2">
    <source>
        <dbReference type="EMBL" id="PIO70054.1"/>
    </source>
</evidence>
<protein>
    <submittedName>
        <fullName evidence="2">Uncharacterized protein</fullName>
    </submittedName>
</protein>
<feature type="non-terminal residue" evidence="2">
    <location>
        <position position="232"/>
    </location>
</feature>
<reference evidence="2 3" key="1">
    <citation type="submission" date="2015-09" db="EMBL/GenBank/DDBJ databases">
        <title>Draft genome of the parasitic nematode Teladorsagia circumcincta isolate WARC Sus (inbred).</title>
        <authorList>
            <person name="Mitreva M."/>
        </authorList>
    </citation>
    <scope>NUCLEOTIDE SEQUENCE [LARGE SCALE GENOMIC DNA]</scope>
    <source>
        <strain evidence="2 3">S</strain>
    </source>
</reference>
<dbReference type="OrthoDB" id="5868946at2759"/>
<feature type="region of interest" description="Disordered" evidence="1">
    <location>
        <begin position="73"/>
        <end position="102"/>
    </location>
</feature>
<feature type="region of interest" description="Disordered" evidence="1">
    <location>
        <begin position="122"/>
        <end position="171"/>
    </location>
</feature>
<name>A0A2G9UII6_TELCI</name>
<evidence type="ECO:0000256" key="1">
    <source>
        <dbReference type="SAM" id="MobiDB-lite"/>
    </source>
</evidence>
<gene>
    <name evidence="2" type="ORF">TELCIR_08103</name>
</gene>
<evidence type="ECO:0000313" key="3">
    <source>
        <dbReference type="Proteomes" id="UP000230423"/>
    </source>
</evidence>
<proteinExistence type="predicted"/>
<sequence length="232" mass="25711">MASPPSSPVHLQIRKLPVTNEEGTSGQVLVKKPSKKIAALVGEDEMSGPPPVQSNPKNRFRNGHASFRLRMLQEQHGTGFEPVDKNKLQPASVPTSPAAGSSRFESIFSDNLSSPQNKRLMLTRTASPPGTPTAKLTDHELLKKKISRTLSHEKKRSAGEGPTENVPLPQRPFKAAHDSFRLRMFQEQHGFEPVVFMTKKRTRDNKSVMSEFKGGDLNKYTAKTYAIQNGNE</sequence>
<keyword evidence="3" id="KW-1185">Reference proteome</keyword>
<feature type="region of interest" description="Disordered" evidence="1">
    <location>
        <begin position="1"/>
        <end position="27"/>
    </location>
</feature>
<dbReference type="EMBL" id="KZ346416">
    <property type="protein sequence ID" value="PIO70054.1"/>
    <property type="molecule type" value="Genomic_DNA"/>
</dbReference>
<feature type="region of interest" description="Disordered" evidence="1">
    <location>
        <begin position="42"/>
        <end position="61"/>
    </location>
</feature>
<organism evidence="2 3">
    <name type="scientific">Teladorsagia circumcincta</name>
    <name type="common">Brown stomach worm</name>
    <name type="synonym">Ostertagia circumcincta</name>
    <dbReference type="NCBI Taxonomy" id="45464"/>
    <lineage>
        <taxon>Eukaryota</taxon>
        <taxon>Metazoa</taxon>
        <taxon>Ecdysozoa</taxon>
        <taxon>Nematoda</taxon>
        <taxon>Chromadorea</taxon>
        <taxon>Rhabditida</taxon>
        <taxon>Rhabditina</taxon>
        <taxon>Rhabditomorpha</taxon>
        <taxon>Strongyloidea</taxon>
        <taxon>Trichostrongylidae</taxon>
        <taxon>Teladorsagia</taxon>
    </lineage>
</organism>